<name>A0AAD2ABD4_9LAMI</name>
<proteinExistence type="predicted"/>
<sequence length="108" mass="12100">MYKPAAYCLMSILKCGKLGISASGDANLEWLQSTLLQNNIYDKEPVINIVDPSLIIDEDLLEEVWAVAIVVQSCLNQNLSRRPVIQYVLKRSGKSFKGDKGVKDRKKC</sequence>
<gene>
    <name evidence="1" type="ORF">FPE_LOCUS29372</name>
</gene>
<accession>A0AAD2ABD4</accession>
<protein>
    <submittedName>
        <fullName evidence="1">Uncharacterized protein</fullName>
    </submittedName>
</protein>
<reference evidence="1" key="1">
    <citation type="submission" date="2023-05" db="EMBL/GenBank/DDBJ databases">
        <authorList>
            <person name="Huff M."/>
        </authorList>
    </citation>
    <scope>NUCLEOTIDE SEQUENCE</scope>
</reference>
<evidence type="ECO:0000313" key="1">
    <source>
        <dbReference type="EMBL" id="CAI9781942.1"/>
    </source>
</evidence>
<dbReference type="AlphaFoldDB" id="A0AAD2ABD4"/>
<dbReference type="Proteomes" id="UP000834106">
    <property type="component" value="Chromosome 18"/>
</dbReference>
<dbReference type="EMBL" id="OU503053">
    <property type="protein sequence ID" value="CAI9781942.1"/>
    <property type="molecule type" value="Genomic_DNA"/>
</dbReference>
<keyword evidence="2" id="KW-1185">Reference proteome</keyword>
<evidence type="ECO:0000313" key="2">
    <source>
        <dbReference type="Proteomes" id="UP000834106"/>
    </source>
</evidence>
<organism evidence="1 2">
    <name type="scientific">Fraxinus pennsylvanica</name>
    <dbReference type="NCBI Taxonomy" id="56036"/>
    <lineage>
        <taxon>Eukaryota</taxon>
        <taxon>Viridiplantae</taxon>
        <taxon>Streptophyta</taxon>
        <taxon>Embryophyta</taxon>
        <taxon>Tracheophyta</taxon>
        <taxon>Spermatophyta</taxon>
        <taxon>Magnoliopsida</taxon>
        <taxon>eudicotyledons</taxon>
        <taxon>Gunneridae</taxon>
        <taxon>Pentapetalae</taxon>
        <taxon>asterids</taxon>
        <taxon>lamiids</taxon>
        <taxon>Lamiales</taxon>
        <taxon>Oleaceae</taxon>
        <taxon>Oleeae</taxon>
        <taxon>Fraxinus</taxon>
    </lineage>
</organism>